<protein>
    <submittedName>
        <fullName evidence="2">Uncharacterized protein</fullName>
    </submittedName>
</protein>
<reference evidence="2 3" key="1">
    <citation type="submission" date="2019-03" db="EMBL/GenBank/DDBJ databases">
        <title>Genomic Encyclopedia of Type Strains, Phase IV (KMG-IV): sequencing the most valuable type-strain genomes for metagenomic binning, comparative biology and taxonomic classification.</title>
        <authorList>
            <person name="Goeker M."/>
        </authorList>
    </citation>
    <scope>NUCLEOTIDE SEQUENCE [LARGE SCALE GENOMIC DNA]</scope>
    <source>
        <strain evidence="2 3">DSM 19580</strain>
    </source>
</reference>
<feature type="region of interest" description="Disordered" evidence="1">
    <location>
        <begin position="75"/>
        <end position="99"/>
    </location>
</feature>
<feature type="compositionally biased region" description="Low complexity" evidence="1">
    <location>
        <begin position="75"/>
        <end position="95"/>
    </location>
</feature>
<dbReference type="EMBL" id="SMCR01000001">
    <property type="protein sequence ID" value="TCW00195.1"/>
    <property type="molecule type" value="Genomic_DNA"/>
</dbReference>
<dbReference type="AlphaFoldDB" id="A0A4R3Z6S8"/>
<feature type="region of interest" description="Disordered" evidence="1">
    <location>
        <begin position="255"/>
        <end position="291"/>
    </location>
</feature>
<keyword evidence="3" id="KW-1185">Reference proteome</keyword>
<comment type="caution">
    <text evidence="2">The sequence shown here is derived from an EMBL/GenBank/DDBJ whole genome shotgun (WGS) entry which is preliminary data.</text>
</comment>
<name>A0A4R3Z6S8_9GAMM</name>
<dbReference type="Proteomes" id="UP000295719">
    <property type="component" value="Unassembled WGS sequence"/>
</dbReference>
<accession>A0A4R3Z6S8</accession>
<evidence type="ECO:0000256" key="1">
    <source>
        <dbReference type="SAM" id="MobiDB-lite"/>
    </source>
</evidence>
<organism evidence="2 3">
    <name type="scientific">Biostraticola tofi</name>
    <dbReference type="NCBI Taxonomy" id="466109"/>
    <lineage>
        <taxon>Bacteria</taxon>
        <taxon>Pseudomonadati</taxon>
        <taxon>Pseudomonadota</taxon>
        <taxon>Gammaproteobacteria</taxon>
        <taxon>Enterobacterales</taxon>
        <taxon>Bruguierivoracaceae</taxon>
        <taxon>Biostraticola</taxon>
    </lineage>
</organism>
<sequence>MDRICCCGFFSSSPVDRSGVAGVNSATASGSNALSPISIRCYQLWGHGSMSAIGGPLDLGSIHNTPQVYLISTQPSIGSDSSSSSISASVKKTSTPDSLNVSDRQAAGLAATVPAIRSARLTSAKSTASAVATPIVPSAELPAAAESGSVVNTAAEFAAPTVVRRTPAGQPVYVNLPRLAVTPSVYLDMAALPARASHYVAMSALQPKPVADTAPLDLPATPPADDRMALPLDNKPGYVRLGWLLNNMANVHNVPPWAASHQPDTGRNGDASVQGDGHRNGDRPLPLVNSNHGDRPLPLINSNRHAVDSHAHRAIARELAIFRQPLDLTTPPDASFKQQVKEIHNIIKLIQTRIDVEHAEAINDLFSARLEQMQGHAIAYTGQGNAPCSLAASTALATVDAGYAKFDKQLSQSLAFFRALKTTYYFKPENFLSSVDLLTAAFLPTQNISDRWVVMMLTILHKLRQPGRSKYDEMSYLTLSLLSSAKFSEGCDPGDQLIILVAILADNPVNPLLDCQKSAMLFAQIKTVVNRFEHPLNRMGKELLKTYQSQFVATLATPQ</sequence>
<gene>
    <name evidence="2" type="ORF">EDC52_101543</name>
</gene>
<evidence type="ECO:0000313" key="2">
    <source>
        <dbReference type="EMBL" id="TCW00195.1"/>
    </source>
</evidence>
<evidence type="ECO:0000313" key="3">
    <source>
        <dbReference type="Proteomes" id="UP000295719"/>
    </source>
</evidence>
<proteinExistence type="predicted"/>